<evidence type="ECO:0000256" key="2">
    <source>
        <dbReference type="ARBA" id="ARBA00007688"/>
    </source>
</evidence>
<comment type="caution">
    <text evidence="7">The sequence shown here is derived from an EMBL/GenBank/DDBJ whole genome shotgun (WGS) entry which is preliminary data.</text>
</comment>
<dbReference type="EMBL" id="JADGIZ020000010">
    <property type="protein sequence ID" value="KAL2917518.1"/>
    <property type="molecule type" value="Genomic_DNA"/>
</dbReference>
<evidence type="ECO:0000256" key="4">
    <source>
        <dbReference type="ARBA" id="ARBA00023163"/>
    </source>
</evidence>
<dbReference type="CDD" id="cd22931">
    <property type="entry name" value="HFD_TAF6"/>
    <property type="match status" value="1"/>
</dbReference>
<evidence type="ECO:0000313" key="8">
    <source>
        <dbReference type="Proteomes" id="UP001527925"/>
    </source>
</evidence>
<evidence type="ECO:0000256" key="3">
    <source>
        <dbReference type="ARBA" id="ARBA00023015"/>
    </source>
</evidence>
<evidence type="ECO:0000256" key="1">
    <source>
        <dbReference type="ARBA" id="ARBA00004123"/>
    </source>
</evidence>
<sequence>MSVFPKETVHAIAETQGITLKDEVASVLLQDAEYRLREIIHEATKFMRHSHRRTLTTDDINSALSVRNVEPIYGFISGSSANFKSTVHNNQTLYYLEDQEYDLEDLINRPLPPVPIEPTYTAHWLAIDGVQPRIVQNPTPSATEMAPLVKQVLTKELQMYYEKITEMLINDDPEIRALAIESTGRDPGMQGLMPYFVQFVADTVTRNLKNLDILWAMMRFMRALLANPDLDPEPYLHQMIPSILTCIVAKRLSLLPSQDHYALRLYASQLASHICVHFGAAYPTLQPRITKTLLRALLDSHKPLPTVYGAVAALAALGTEVVKALILPNVASLAARIDAAIRTADRGGHEDAAGLASSPEAAADLRHDAAKTRGIVVDTVVRHLRALVRDRVAVALAAVEDGHPAPHDVDRTAVLASLREQWSPHFGSLAGPIFEQLQADA</sequence>
<dbReference type="InterPro" id="IPR016024">
    <property type="entry name" value="ARM-type_fold"/>
</dbReference>
<dbReference type="InterPro" id="IPR046344">
    <property type="entry name" value="TAF6_C_sf"/>
</dbReference>
<evidence type="ECO:0000259" key="6">
    <source>
        <dbReference type="SMART" id="SM00803"/>
    </source>
</evidence>
<proteinExistence type="inferred from homology"/>
<protein>
    <submittedName>
        <fullName evidence="7">Histone H4-like TAF Taf6, SAGA complex subunit</fullName>
    </submittedName>
</protein>
<dbReference type="SUPFAM" id="SSF48371">
    <property type="entry name" value="ARM repeat"/>
    <property type="match status" value="1"/>
</dbReference>
<keyword evidence="4" id="KW-0804">Transcription</keyword>
<keyword evidence="8" id="KW-1185">Reference proteome</keyword>
<dbReference type="SMART" id="SM00803">
    <property type="entry name" value="TAF"/>
    <property type="match status" value="1"/>
</dbReference>
<dbReference type="InterPro" id="IPR004823">
    <property type="entry name" value="TAF_TATA-bd_Histone-like_dom"/>
</dbReference>
<dbReference type="InterPro" id="IPR037796">
    <property type="entry name" value="TAF6"/>
</dbReference>
<dbReference type="Proteomes" id="UP001527925">
    <property type="component" value="Unassembled WGS sequence"/>
</dbReference>
<dbReference type="Gene3D" id="1.10.20.10">
    <property type="entry name" value="Histone, subunit A"/>
    <property type="match status" value="1"/>
</dbReference>
<organism evidence="7 8">
    <name type="scientific">Polyrhizophydium stewartii</name>
    <dbReference type="NCBI Taxonomy" id="2732419"/>
    <lineage>
        <taxon>Eukaryota</taxon>
        <taxon>Fungi</taxon>
        <taxon>Fungi incertae sedis</taxon>
        <taxon>Chytridiomycota</taxon>
        <taxon>Chytridiomycota incertae sedis</taxon>
        <taxon>Chytridiomycetes</taxon>
        <taxon>Rhizophydiales</taxon>
        <taxon>Rhizophydiales incertae sedis</taxon>
        <taxon>Polyrhizophydium</taxon>
    </lineage>
</organism>
<gene>
    <name evidence="7" type="primary">taf6</name>
    <name evidence="7" type="ORF">HK105_202799</name>
</gene>
<dbReference type="InterPro" id="IPR011442">
    <property type="entry name" value="TAF6_C"/>
</dbReference>
<accession>A0ABR4NDA7</accession>
<evidence type="ECO:0000256" key="5">
    <source>
        <dbReference type="ARBA" id="ARBA00023242"/>
    </source>
</evidence>
<dbReference type="PANTHER" id="PTHR10221">
    <property type="entry name" value="TRANSCRIPTION INITIATION FACTOR TFIID SUBUNIT 6"/>
    <property type="match status" value="1"/>
</dbReference>
<keyword evidence="3" id="KW-0805">Transcription regulation</keyword>
<reference evidence="7 8" key="1">
    <citation type="submission" date="2023-09" db="EMBL/GenBank/DDBJ databases">
        <title>Pangenome analysis of Batrachochytrium dendrobatidis and related Chytrids.</title>
        <authorList>
            <person name="Yacoub M.N."/>
            <person name="Stajich J.E."/>
            <person name="James T.Y."/>
        </authorList>
    </citation>
    <scope>NUCLEOTIDE SEQUENCE [LARGE SCALE GENOMIC DNA]</scope>
    <source>
        <strain evidence="7 8">JEL0888</strain>
    </source>
</reference>
<name>A0ABR4NDA7_9FUNG</name>
<evidence type="ECO:0000313" key="7">
    <source>
        <dbReference type="EMBL" id="KAL2917518.1"/>
    </source>
</evidence>
<dbReference type="Gene3D" id="1.25.40.770">
    <property type="entry name" value="TAF6, C-terminal HEAT repeat domain"/>
    <property type="match status" value="1"/>
</dbReference>
<dbReference type="SUPFAM" id="SSF47113">
    <property type="entry name" value="Histone-fold"/>
    <property type="match status" value="1"/>
</dbReference>
<dbReference type="InterPro" id="IPR009072">
    <property type="entry name" value="Histone-fold"/>
</dbReference>
<feature type="domain" description="TATA box binding protein associated factor (TAF) histone-like fold" evidence="6">
    <location>
        <begin position="2"/>
        <end position="67"/>
    </location>
</feature>
<keyword evidence="5" id="KW-0539">Nucleus</keyword>
<dbReference type="Pfam" id="PF02969">
    <property type="entry name" value="TAF"/>
    <property type="match status" value="1"/>
</dbReference>
<comment type="subcellular location">
    <subcellularLocation>
        <location evidence="1">Nucleus</location>
    </subcellularLocation>
</comment>
<dbReference type="Pfam" id="PF07571">
    <property type="entry name" value="TAF6_C"/>
    <property type="match status" value="1"/>
</dbReference>
<dbReference type="PANTHER" id="PTHR10221:SF9">
    <property type="entry name" value="TRANSCRIPTION INITIATION FACTOR TFIID SUBUNIT 6"/>
    <property type="match status" value="1"/>
</dbReference>
<dbReference type="CDD" id="cd08050">
    <property type="entry name" value="TAF6C"/>
    <property type="match status" value="1"/>
</dbReference>
<comment type="similarity">
    <text evidence="2">Belongs to the TAF6 family.</text>
</comment>